<organism evidence="1 2">
    <name type="scientific">Acidilutibacter cellobiosedens</name>
    <dbReference type="NCBI Taxonomy" id="2507161"/>
    <lineage>
        <taxon>Bacteria</taxon>
        <taxon>Bacillati</taxon>
        <taxon>Bacillota</taxon>
        <taxon>Tissierellia</taxon>
        <taxon>Tissierellales</taxon>
        <taxon>Acidilutibacteraceae</taxon>
        <taxon>Acidilutibacter</taxon>
    </lineage>
</organism>
<protein>
    <submittedName>
        <fullName evidence="1">DUF4177 domain-containing protein</fullName>
    </submittedName>
</protein>
<gene>
    <name evidence="1" type="ORF">EQM13_16635</name>
</gene>
<accession>A0A410QGE5</accession>
<sequence length="68" mass="8125">MYEYKFEEVQIARDFKTKRGDSFEICKEVILREAKNGWRLVQIVIPPNEKAGVYAAYCYQIIFERESN</sequence>
<dbReference type="Proteomes" id="UP000287969">
    <property type="component" value="Chromosome"/>
</dbReference>
<reference evidence="2" key="1">
    <citation type="submission" date="2019-01" db="EMBL/GenBank/DDBJ databases">
        <title>Draft genomes of a novel of Sporanaerobacter strains.</title>
        <authorList>
            <person name="Ma S."/>
        </authorList>
    </citation>
    <scope>NUCLEOTIDE SEQUENCE [LARGE SCALE GENOMIC DNA]</scope>
    <source>
        <strain evidence="2">NJN-17</strain>
    </source>
</reference>
<dbReference type="AlphaFoldDB" id="A0A410QGE5"/>
<dbReference type="KEGG" id="spoa:EQM13_16635"/>
<evidence type="ECO:0000313" key="1">
    <source>
        <dbReference type="EMBL" id="QAT63077.1"/>
    </source>
</evidence>
<proteinExistence type="predicted"/>
<dbReference type="EMBL" id="CP035282">
    <property type="protein sequence ID" value="QAT63077.1"/>
    <property type="molecule type" value="Genomic_DNA"/>
</dbReference>
<dbReference type="OrthoDB" id="1739894at2"/>
<name>A0A410QGE5_9FIRM</name>
<keyword evidence="2" id="KW-1185">Reference proteome</keyword>
<dbReference type="InterPro" id="IPR025234">
    <property type="entry name" value="YjzH-like"/>
</dbReference>
<evidence type="ECO:0000313" key="2">
    <source>
        <dbReference type="Proteomes" id="UP000287969"/>
    </source>
</evidence>
<dbReference type="Pfam" id="PF13783">
    <property type="entry name" value="DUF4177"/>
    <property type="match status" value="1"/>
</dbReference>
<dbReference type="RefSeq" id="WP_071139289.1">
    <property type="nucleotide sequence ID" value="NZ_CP035282.1"/>
</dbReference>